<dbReference type="STRING" id="6669.E9GEL1"/>
<evidence type="ECO:0000313" key="4">
    <source>
        <dbReference type="Proteomes" id="UP000000305"/>
    </source>
</evidence>
<reference evidence="3 4" key="1">
    <citation type="journal article" date="2011" name="Science">
        <title>The ecoresponsive genome of Daphnia pulex.</title>
        <authorList>
            <person name="Colbourne J.K."/>
            <person name="Pfrender M.E."/>
            <person name="Gilbert D."/>
            <person name="Thomas W.K."/>
            <person name="Tucker A."/>
            <person name="Oakley T.H."/>
            <person name="Tokishita S."/>
            <person name="Aerts A."/>
            <person name="Arnold G.J."/>
            <person name="Basu M.K."/>
            <person name="Bauer D.J."/>
            <person name="Caceres C.E."/>
            <person name="Carmel L."/>
            <person name="Casola C."/>
            <person name="Choi J.H."/>
            <person name="Detter J.C."/>
            <person name="Dong Q."/>
            <person name="Dusheyko S."/>
            <person name="Eads B.D."/>
            <person name="Frohlich T."/>
            <person name="Geiler-Samerotte K.A."/>
            <person name="Gerlach D."/>
            <person name="Hatcher P."/>
            <person name="Jogdeo S."/>
            <person name="Krijgsveld J."/>
            <person name="Kriventseva E.V."/>
            <person name="Kultz D."/>
            <person name="Laforsch C."/>
            <person name="Lindquist E."/>
            <person name="Lopez J."/>
            <person name="Manak J.R."/>
            <person name="Muller J."/>
            <person name="Pangilinan J."/>
            <person name="Patwardhan R.P."/>
            <person name="Pitluck S."/>
            <person name="Pritham E.J."/>
            <person name="Rechtsteiner A."/>
            <person name="Rho M."/>
            <person name="Rogozin I.B."/>
            <person name="Sakarya O."/>
            <person name="Salamov A."/>
            <person name="Schaack S."/>
            <person name="Shapiro H."/>
            <person name="Shiga Y."/>
            <person name="Skalitzky C."/>
            <person name="Smith Z."/>
            <person name="Souvorov A."/>
            <person name="Sung W."/>
            <person name="Tang Z."/>
            <person name="Tsuchiya D."/>
            <person name="Tu H."/>
            <person name="Vos H."/>
            <person name="Wang M."/>
            <person name="Wolf Y.I."/>
            <person name="Yamagata H."/>
            <person name="Yamada T."/>
            <person name="Ye Y."/>
            <person name="Shaw J.R."/>
            <person name="Andrews J."/>
            <person name="Crease T.J."/>
            <person name="Tang H."/>
            <person name="Lucas S.M."/>
            <person name="Robertson H.M."/>
            <person name="Bork P."/>
            <person name="Koonin E.V."/>
            <person name="Zdobnov E.M."/>
            <person name="Grigoriev I.V."/>
            <person name="Lynch M."/>
            <person name="Boore J.L."/>
        </authorList>
    </citation>
    <scope>NUCLEOTIDE SEQUENCE [LARGE SCALE GENOMIC DNA]</scope>
</reference>
<dbReference type="Proteomes" id="UP000000305">
    <property type="component" value="Unassembled WGS sequence"/>
</dbReference>
<comment type="similarity">
    <text evidence="1">Belongs to the SH3BGR family.</text>
</comment>
<dbReference type="PANTHER" id="PTHR12232:SF15">
    <property type="entry name" value="SH3 DOMAIN-BINDING GLUTAMIC ACID-RICH PROTEIN HOMOLOG"/>
    <property type="match status" value="1"/>
</dbReference>
<dbReference type="AlphaFoldDB" id="E9GEL1"/>
<dbReference type="InterPro" id="IPR006993">
    <property type="entry name" value="Glut_rich_SH3-bd"/>
</dbReference>
<dbReference type="KEGG" id="dpx:DAPPUDRAFT_210791"/>
<evidence type="ECO:0000256" key="1">
    <source>
        <dbReference type="ARBA" id="ARBA00007764"/>
    </source>
</evidence>
<dbReference type="Pfam" id="PF04908">
    <property type="entry name" value="SH3BGR"/>
    <property type="match status" value="1"/>
</dbReference>
<name>E9GEL1_DAPPU</name>
<dbReference type="HOGENOM" id="CLU_084862_1_1_1"/>
<dbReference type="InParanoid" id="E9GEL1"/>
<protein>
    <submittedName>
        <fullName evidence="3">Uncharacterized protein</fullName>
    </submittedName>
</protein>
<dbReference type="eggNOG" id="KOG4023">
    <property type="taxonomic scope" value="Eukaryota"/>
</dbReference>
<dbReference type="OMA" id="NEKEFMQ"/>
<dbReference type="FunCoup" id="E9GEL1">
    <property type="interactions" value="352"/>
</dbReference>
<dbReference type="Gene3D" id="3.40.30.10">
    <property type="entry name" value="Glutaredoxin"/>
    <property type="match status" value="1"/>
</dbReference>
<feature type="region of interest" description="Disordered" evidence="2">
    <location>
        <begin position="122"/>
        <end position="155"/>
    </location>
</feature>
<dbReference type="InterPro" id="IPR051033">
    <property type="entry name" value="SH3BGR"/>
</dbReference>
<gene>
    <name evidence="3" type="ORF">DAPPUDRAFT_210791</name>
</gene>
<sequence>MVVKFYISMVSGNKEMKKRQMKAQLIMESKGVNFQVIDICDPNNEDERTFMRKNAVGRNNARNAVPPQFFNDDHEDSYCGDYEGFDEAVENDRIEEFLKLPRGSLPQVPVINHNLFGSRDVSMEKEIPQLNGAVPSPRPSPEKEEEEEEEEDEEM</sequence>
<dbReference type="InterPro" id="IPR036249">
    <property type="entry name" value="Thioredoxin-like_sf"/>
</dbReference>
<proteinExistence type="inferred from homology"/>
<dbReference type="SUPFAM" id="SSF52833">
    <property type="entry name" value="Thioredoxin-like"/>
    <property type="match status" value="1"/>
</dbReference>
<evidence type="ECO:0000256" key="2">
    <source>
        <dbReference type="SAM" id="MobiDB-lite"/>
    </source>
</evidence>
<keyword evidence="4" id="KW-1185">Reference proteome</keyword>
<dbReference type="EMBL" id="GL732540">
    <property type="protein sequence ID" value="EFX82293.1"/>
    <property type="molecule type" value="Genomic_DNA"/>
</dbReference>
<dbReference type="GO" id="GO:0005737">
    <property type="term" value="C:cytoplasm"/>
    <property type="evidence" value="ECO:0000318"/>
    <property type="project" value="GO_Central"/>
</dbReference>
<evidence type="ECO:0000313" key="3">
    <source>
        <dbReference type="EMBL" id="EFX82293.1"/>
    </source>
</evidence>
<feature type="compositionally biased region" description="Acidic residues" evidence="2">
    <location>
        <begin position="143"/>
        <end position="155"/>
    </location>
</feature>
<dbReference type="PhylomeDB" id="E9GEL1"/>
<organism evidence="3 4">
    <name type="scientific">Daphnia pulex</name>
    <name type="common">Water flea</name>
    <dbReference type="NCBI Taxonomy" id="6669"/>
    <lineage>
        <taxon>Eukaryota</taxon>
        <taxon>Metazoa</taxon>
        <taxon>Ecdysozoa</taxon>
        <taxon>Arthropoda</taxon>
        <taxon>Crustacea</taxon>
        <taxon>Branchiopoda</taxon>
        <taxon>Diplostraca</taxon>
        <taxon>Cladocera</taxon>
        <taxon>Anomopoda</taxon>
        <taxon>Daphniidae</taxon>
        <taxon>Daphnia</taxon>
    </lineage>
</organism>
<dbReference type="PANTHER" id="PTHR12232">
    <property type="entry name" value="SH3 DOMAIN-BINDING GLUTAMIC ACID-RICH-LIKE PROTEIN"/>
    <property type="match status" value="1"/>
</dbReference>
<accession>E9GEL1</accession>
<dbReference type="OrthoDB" id="9932926at2759"/>